<accession>A0ACC0BL12</accession>
<evidence type="ECO:0000313" key="1">
    <source>
        <dbReference type="EMBL" id="KAI5673345.1"/>
    </source>
</evidence>
<name>A0ACC0BL12_CATRO</name>
<dbReference type="Proteomes" id="UP001060085">
    <property type="component" value="Linkage Group LG03"/>
</dbReference>
<sequence length="387" mass="42545">MVCESQPTQTCSPSPLDAIRKAIQTFGLNGAITINWLDPKHILLRPMLEEDYVRFWLKGQWNILDFSMHVFKWSTEFRASEERSIVPGWITFDNLPVHFFSKNVLYSLAAVVGKPLKLDEATTGFSRSSVAHVCPKLDVTKELHSRIWIGFPEGRFFQQITYDELPPYRHYRRCSGHSQEVCRLIFSKQLIPENTCKYNSTAAAISEQQASKWVRKDKGKQVQITDDQIDQAAGTSVILQVGIIAAIPATPTGASSQPSWTQLGVVNDGPSMALALLLLRADADETAGFKDSVAAPYNFAAEEISSACKPPSSVEIQAAPAAFMQSSVNESSPSLESSTSEIPATTTRPSKRVGVKQKEKALLVVGQFAAVVQCVHASAADREDVSL</sequence>
<evidence type="ECO:0000313" key="2">
    <source>
        <dbReference type="Proteomes" id="UP001060085"/>
    </source>
</evidence>
<protein>
    <submittedName>
        <fullName evidence="1">Uncharacterized protein</fullName>
    </submittedName>
</protein>
<keyword evidence="2" id="KW-1185">Reference proteome</keyword>
<comment type="caution">
    <text evidence="1">The sequence shown here is derived from an EMBL/GenBank/DDBJ whole genome shotgun (WGS) entry which is preliminary data.</text>
</comment>
<reference evidence="2" key="1">
    <citation type="journal article" date="2023" name="Nat. Plants">
        <title>Single-cell RNA sequencing provides a high-resolution roadmap for understanding the multicellular compartmentation of specialized metabolism.</title>
        <authorList>
            <person name="Sun S."/>
            <person name="Shen X."/>
            <person name="Li Y."/>
            <person name="Li Y."/>
            <person name="Wang S."/>
            <person name="Li R."/>
            <person name="Zhang H."/>
            <person name="Shen G."/>
            <person name="Guo B."/>
            <person name="Wei J."/>
            <person name="Xu J."/>
            <person name="St-Pierre B."/>
            <person name="Chen S."/>
            <person name="Sun C."/>
        </authorList>
    </citation>
    <scope>NUCLEOTIDE SEQUENCE [LARGE SCALE GENOMIC DNA]</scope>
</reference>
<organism evidence="1 2">
    <name type="scientific">Catharanthus roseus</name>
    <name type="common">Madagascar periwinkle</name>
    <name type="synonym">Vinca rosea</name>
    <dbReference type="NCBI Taxonomy" id="4058"/>
    <lineage>
        <taxon>Eukaryota</taxon>
        <taxon>Viridiplantae</taxon>
        <taxon>Streptophyta</taxon>
        <taxon>Embryophyta</taxon>
        <taxon>Tracheophyta</taxon>
        <taxon>Spermatophyta</taxon>
        <taxon>Magnoliopsida</taxon>
        <taxon>eudicotyledons</taxon>
        <taxon>Gunneridae</taxon>
        <taxon>Pentapetalae</taxon>
        <taxon>asterids</taxon>
        <taxon>lamiids</taxon>
        <taxon>Gentianales</taxon>
        <taxon>Apocynaceae</taxon>
        <taxon>Rauvolfioideae</taxon>
        <taxon>Vinceae</taxon>
        <taxon>Catharanthinae</taxon>
        <taxon>Catharanthus</taxon>
    </lineage>
</organism>
<proteinExistence type="predicted"/>
<dbReference type="EMBL" id="CM044703">
    <property type="protein sequence ID" value="KAI5673345.1"/>
    <property type="molecule type" value="Genomic_DNA"/>
</dbReference>
<gene>
    <name evidence="1" type="ORF">M9H77_13709</name>
</gene>